<dbReference type="EMBL" id="BGZK01000813">
    <property type="protein sequence ID" value="GBP61381.1"/>
    <property type="molecule type" value="Genomic_DNA"/>
</dbReference>
<accession>A0A4C1XBV6</accession>
<feature type="region of interest" description="Disordered" evidence="1">
    <location>
        <begin position="50"/>
        <end position="93"/>
    </location>
</feature>
<organism evidence="2 3">
    <name type="scientific">Eumeta variegata</name>
    <name type="common">Bagworm moth</name>
    <name type="synonym">Eumeta japonica</name>
    <dbReference type="NCBI Taxonomy" id="151549"/>
    <lineage>
        <taxon>Eukaryota</taxon>
        <taxon>Metazoa</taxon>
        <taxon>Ecdysozoa</taxon>
        <taxon>Arthropoda</taxon>
        <taxon>Hexapoda</taxon>
        <taxon>Insecta</taxon>
        <taxon>Pterygota</taxon>
        <taxon>Neoptera</taxon>
        <taxon>Endopterygota</taxon>
        <taxon>Lepidoptera</taxon>
        <taxon>Glossata</taxon>
        <taxon>Ditrysia</taxon>
        <taxon>Tineoidea</taxon>
        <taxon>Psychidae</taxon>
        <taxon>Oiketicinae</taxon>
        <taxon>Eumeta</taxon>
    </lineage>
</organism>
<gene>
    <name evidence="2" type="ORF">EVAR_37911_1</name>
</gene>
<evidence type="ECO:0000256" key="1">
    <source>
        <dbReference type="SAM" id="MobiDB-lite"/>
    </source>
</evidence>
<comment type="caution">
    <text evidence="2">The sequence shown here is derived from an EMBL/GenBank/DDBJ whole genome shotgun (WGS) entry which is preliminary data.</text>
</comment>
<evidence type="ECO:0000313" key="2">
    <source>
        <dbReference type="EMBL" id="GBP61381.1"/>
    </source>
</evidence>
<reference evidence="2 3" key="1">
    <citation type="journal article" date="2019" name="Commun. Biol.">
        <title>The bagworm genome reveals a unique fibroin gene that provides high tensile strength.</title>
        <authorList>
            <person name="Kono N."/>
            <person name="Nakamura H."/>
            <person name="Ohtoshi R."/>
            <person name="Tomita M."/>
            <person name="Numata K."/>
            <person name="Arakawa K."/>
        </authorList>
    </citation>
    <scope>NUCLEOTIDE SEQUENCE [LARGE SCALE GENOMIC DNA]</scope>
</reference>
<protein>
    <submittedName>
        <fullName evidence="2">Uncharacterized protein</fullName>
    </submittedName>
</protein>
<proteinExistence type="predicted"/>
<dbReference type="Proteomes" id="UP000299102">
    <property type="component" value="Unassembled WGS sequence"/>
</dbReference>
<sequence length="93" mass="10062">MHSTKIIERHTTLKSKLFSNATNAERRAGGVSVIDVAAQGNGSYAASAQIRRLGGEVPSGEREPRRSKDDARESARGSNRDTGPSPRPFVTRK</sequence>
<name>A0A4C1XBV6_EUMVA</name>
<dbReference type="AlphaFoldDB" id="A0A4C1XBV6"/>
<keyword evidence="3" id="KW-1185">Reference proteome</keyword>
<feature type="compositionally biased region" description="Basic and acidic residues" evidence="1">
    <location>
        <begin position="59"/>
        <end position="79"/>
    </location>
</feature>
<evidence type="ECO:0000313" key="3">
    <source>
        <dbReference type="Proteomes" id="UP000299102"/>
    </source>
</evidence>